<keyword evidence="4" id="KW-1185">Reference proteome</keyword>
<evidence type="ECO:0000313" key="3">
    <source>
        <dbReference type="EMBL" id="KMK14084.1"/>
    </source>
</evidence>
<name>A0A0J5M004_PLUGE</name>
<sequence>MNKSILRVLFFIFTLMTLGCKESVDYQPGNFFEGRQLEIAKEIYEGDEADLLKKLPLISKEELNKPAKAGMTLLFWAMTASLGENATPERLHIISDLVRAGADPLQPQPDGPGSPAELAMKSDNGMWIKAMLDGGLSPNAREKRHNEAIIFKSIWAKNTDSLKVLIDYGADINIRDSLENTVLISALDAHSYDHVILLLENGADSSIRGSSGWSMSNQLQRYFDRGISDNEERNKLEKIKNLLIQHGGQWPPSPVKK</sequence>
<evidence type="ECO:0000256" key="1">
    <source>
        <dbReference type="ARBA" id="ARBA00022737"/>
    </source>
</evidence>
<dbReference type="PATRIC" id="fig|61647.15.peg.5241"/>
<gene>
    <name evidence="3" type="ORF">ABW06_09410</name>
</gene>
<dbReference type="RefSeq" id="WP_048278782.1">
    <property type="nucleotide sequence ID" value="NZ_LDZF01000008.1"/>
</dbReference>
<comment type="caution">
    <text evidence="3">The sequence shown here is derived from an EMBL/GenBank/DDBJ whole genome shotgun (WGS) entry which is preliminary data.</text>
</comment>
<accession>A0A0J5M004</accession>
<dbReference type="Proteomes" id="UP000036196">
    <property type="component" value="Unassembled WGS sequence"/>
</dbReference>
<protein>
    <submittedName>
        <fullName evidence="3">Uncharacterized protein</fullName>
    </submittedName>
</protein>
<dbReference type="PANTHER" id="PTHR24134">
    <property type="entry name" value="ANKYRIN REPEAT-CONTAINING PROTEIN DDB_G0279043"/>
    <property type="match status" value="1"/>
</dbReference>
<evidence type="ECO:0000256" key="2">
    <source>
        <dbReference type="ARBA" id="ARBA00023043"/>
    </source>
</evidence>
<dbReference type="InterPro" id="IPR036770">
    <property type="entry name" value="Ankyrin_rpt-contain_sf"/>
</dbReference>
<reference evidence="3 4" key="1">
    <citation type="submission" date="2015-05" db="EMBL/GenBank/DDBJ databases">
        <title>Genome sequences of Pluralibacter gergoviae.</title>
        <authorList>
            <person name="Greninger A.L."/>
            <person name="Miller S."/>
        </authorList>
    </citation>
    <scope>NUCLEOTIDE SEQUENCE [LARGE SCALE GENOMIC DNA]</scope>
    <source>
        <strain evidence="3 4">JS81F13</strain>
    </source>
</reference>
<dbReference type="InterPro" id="IPR002110">
    <property type="entry name" value="Ankyrin_rpt"/>
</dbReference>
<dbReference type="EMBL" id="LDZF01000008">
    <property type="protein sequence ID" value="KMK14084.1"/>
    <property type="molecule type" value="Genomic_DNA"/>
</dbReference>
<organism evidence="3 4">
    <name type="scientific">Pluralibacter gergoviae</name>
    <name type="common">Enterobacter gergoviae</name>
    <dbReference type="NCBI Taxonomy" id="61647"/>
    <lineage>
        <taxon>Bacteria</taxon>
        <taxon>Pseudomonadati</taxon>
        <taxon>Pseudomonadota</taxon>
        <taxon>Gammaproteobacteria</taxon>
        <taxon>Enterobacterales</taxon>
        <taxon>Enterobacteriaceae</taxon>
        <taxon>Pluralibacter</taxon>
    </lineage>
</organism>
<dbReference type="PANTHER" id="PTHR24134:SF9">
    <property type="entry name" value="ANKYRIN REPEAT AND SOCS BOX PROTEIN 8"/>
    <property type="match status" value="1"/>
</dbReference>
<proteinExistence type="predicted"/>
<dbReference type="AlphaFoldDB" id="A0A0J5M004"/>
<keyword evidence="1" id="KW-0677">Repeat</keyword>
<evidence type="ECO:0000313" key="4">
    <source>
        <dbReference type="Proteomes" id="UP000036196"/>
    </source>
</evidence>
<dbReference type="SMART" id="SM00248">
    <property type="entry name" value="ANK"/>
    <property type="match status" value="3"/>
</dbReference>
<dbReference type="Gene3D" id="1.25.40.20">
    <property type="entry name" value="Ankyrin repeat-containing domain"/>
    <property type="match status" value="1"/>
</dbReference>
<dbReference type="PROSITE" id="PS51257">
    <property type="entry name" value="PROKAR_LIPOPROTEIN"/>
    <property type="match status" value="1"/>
</dbReference>
<dbReference type="SUPFAM" id="SSF48403">
    <property type="entry name" value="Ankyrin repeat"/>
    <property type="match status" value="1"/>
</dbReference>
<keyword evidence="2" id="KW-0040">ANK repeat</keyword>